<dbReference type="Proteomes" id="UP001139365">
    <property type="component" value="Unassembled WGS sequence"/>
</dbReference>
<feature type="domain" description="Lactate racemase C-terminal" evidence="2">
    <location>
        <begin position="269"/>
        <end position="408"/>
    </location>
</feature>
<dbReference type="PANTHER" id="PTHR33171">
    <property type="entry name" value="LAR_N DOMAIN-CONTAINING PROTEIN"/>
    <property type="match status" value="1"/>
</dbReference>
<evidence type="ECO:0000313" key="4">
    <source>
        <dbReference type="Proteomes" id="UP001139365"/>
    </source>
</evidence>
<dbReference type="EMBL" id="JALEMU010000064">
    <property type="protein sequence ID" value="MCI5755438.1"/>
    <property type="molecule type" value="Genomic_DNA"/>
</dbReference>
<name>A0AAE3FJ26_9BACT</name>
<evidence type="ECO:0000259" key="2">
    <source>
        <dbReference type="Pfam" id="PF21113"/>
    </source>
</evidence>
<evidence type="ECO:0000313" key="3">
    <source>
        <dbReference type="EMBL" id="MCI5755438.1"/>
    </source>
</evidence>
<accession>A0AAE3FJ26</accession>
<sequence>MIKELKYGKGTVRIELDEKNIIAELLPNDVPVGLTGADEVKRSLSAPIASERLSAKAAGKHNVVIVTSDITRPVPSYKILPSVIDELEAGGVKDSEITVVFALGSHRGHTVEEKRKLVGDAVYDRVKCVDSDPDDCVRLGVTKAGTPVDITRTVAEADFVICMGNIEFHYFAGYSGGAKAIMPGVSTREAIQCNHRMMVSHDACAGRLDGNPIREDIEEAGRILGIDFIVNVVLDAHKEIIKCVSGDPVKAHREGCAFLDRLYKCPIPEKADIVVVSAGGFPKDMNMYQAQKALDNAKHAVRDGGTVIWLAECTEGMGEKHFEEWMTGHEKSSDMIDHLHKHFVLGGHKAAAIALVLQKAKIVLVSAYDDDYVRSVHLTPAASADEAMRNALSEYGSDAKVILMPIGGSTLPSLA</sequence>
<protein>
    <submittedName>
        <fullName evidence="3">Nickel-dependent lactate racemase</fullName>
    </submittedName>
</protein>
<reference evidence="3 4" key="1">
    <citation type="submission" date="2022-03" db="EMBL/GenBank/DDBJ databases">
        <title>Metagenome-assembled genomes from swine fecal metagenomes.</title>
        <authorList>
            <person name="Holman D.B."/>
            <person name="Kommadath A."/>
        </authorList>
    </citation>
    <scope>NUCLEOTIDE SEQUENCE [LARGE SCALE GENOMIC DNA]</scope>
    <source>
        <strain evidence="3">SUG147</strain>
    </source>
</reference>
<proteinExistence type="predicted"/>
<dbReference type="NCBIfam" id="NF033504">
    <property type="entry name" value="Ni_dep_LarA"/>
    <property type="match status" value="1"/>
</dbReference>
<dbReference type="InterPro" id="IPR018657">
    <property type="entry name" value="LarA-like_N"/>
</dbReference>
<dbReference type="InterPro" id="IPR048068">
    <property type="entry name" value="LarA-like"/>
</dbReference>
<feature type="domain" description="LarA-like N-terminal" evidence="1">
    <location>
        <begin position="7"/>
        <end position="202"/>
    </location>
</feature>
<organism evidence="3 4">
    <name type="scientific">Candidatus Colimorpha enterica</name>
    <dbReference type="NCBI Taxonomy" id="3083063"/>
    <lineage>
        <taxon>Bacteria</taxon>
        <taxon>Pseudomonadati</taxon>
        <taxon>Bacteroidota</taxon>
        <taxon>Bacteroidia</taxon>
        <taxon>Bacteroidales</taxon>
        <taxon>Candidatus Colimorpha</taxon>
    </lineage>
</organism>
<dbReference type="Gene3D" id="3.40.50.11440">
    <property type="match status" value="1"/>
</dbReference>
<dbReference type="Pfam" id="PF09861">
    <property type="entry name" value="Lar_N"/>
    <property type="match status" value="1"/>
</dbReference>
<dbReference type="GO" id="GO:0050043">
    <property type="term" value="F:lactate racemase activity"/>
    <property type="evidence" value="ECO:0007669"/>
    <property type="project" value="InterPro"/>
</dbReference>
<dbReference type="Gene3D" id="3.90.226.30">
    <property type="match status" value="1"/>
</dbReference>
<gene>
    <name evidence="3" type="primary">larA</name>
    <name evidence="3" type="ORF">MR241_04000</name>
</gene>
<dbReference type="InterPro" id="IPR048520">
    <property type="entry name" value="LarA_C"/>
</dbReference>
<dbReference type="Pfam" id="PF21113">
    <property type="entry name" value="LarA_C"/>
    <property type="match status" value="1"/>
</dbReference>
<comment type="caution">
    <text evidence="3">The sequence shown here is derived from an EMBL/GenBank/DDBJ whole genome shotgun (WGS) entry which is preliminary data.</text>
</comment>
<dbReference type="AlphaFoldDB" id="A0AAE3FJ26"/>
<dbReference type="InterPro" id="IPR043166">
    <property type="entry name" value="LarA-like_C"/>
</dbReference>
<evidence type="ECO:0000259" key="1">
    <source>
        <dbReference type="Pfam" id="PF09861"/>
    </source>
</evidence>
<dbReference type="InterPro" id="IPR047926">
    <property type="entry name" value="Ni_dep_LarA"/>
</dbReference>
<dbReference type="PANTHER" id="PTHR33171:SF17">
    <property type="entry name" value="LARA-LIKE N-TERMINAL DOMAIN-CONTAINING PROTEIN"/>
    <property type="match status" value="1"/>
</dbReference>